<name>A0A7Y8XZS3_9FLAO</name>
<proteinExistence type="predicted"/>
<dbReference type="PROSITE" id="PS51257">
    <property type="entry name" value="PROKAR_LIPOPROTEIN"/>
    <property type="match status" value="1"/>
</dbReference>
<dbReference type="AlphaFoldDB" id="A0A7Y8XZS3"/>
<evidence type="ECO:0008006" key="3">
    <source>
        <dbReference type="Google" id="ProtNLM"/>
    </source>
</evidence>
<protein>
    <recommendedName>
        <fullName evidence="3">Lipoprotein</fullName>
    </recommendedName>
</protein>
<accession>A0A7Y8XZS3</accession>
<dbReference type="EMBL" id="JACBJI010000001">
    <property type="protein sequence ID" value="NYA69328.1"/>
    <property type="molecule type" value="Genomic_DNA"/>
</dbReference>
<comment type="caution">
    <text evidence="1">The sequence shown here is derived from an EMBL/GenBank/DDBJ whole genome shotgun (WGS) entry which is preliminary data.</text>
</comment>
<evidence type="ECO:0000313" key="2">
    <source>
        <dbReference type="Proteomes" id="UP000535020"/>
    </source>
</evidence>
<organism evidence="1 2">
    <name type="scientific">Flavobacterium agri</name>
    <dbReference type="NCBI Taxonomy" id="2743471"/>
    <lineage>
        <taxon>Bacteria</taxon>
        <taxon>Pseudomonadati</taxon>
        <taxon>Bacteroidota</taxon>
        <taxon>Flavobacteriia</taxon>
        <taxon>Flavobacteriales</taxon>
        <taxon>Flavobacteriaceae</taxon>
        <taxon>Flavobacterium</taxon>
    </lineage>
</organism>
<dbReference type="Proteomes" id="UP000535020">
    <property type="component" value="Unassembled WGS sequence"/>
</dbReference>
<reference evidence="1 2" key="1">
    <citation type="submission" date="2020-07" db="EMBL/GenBank/DDBJ databases">
        <authorList>
            <person name="Sun Q."/>
        </authorList>
    </citation>
    <scope>NUCLEOTIDE SEQUENCE [LARGE SCALE GENOMIC DNA]</scope>
    <source>
        <strain evidence="1 2">MAH-1</strain>
    </source>
</reference>
<sequence>MKTQIFVALAALSLASCSQKSEKTETASEKDTVSIEKPEEVQIKECYAFVQQKDTISLSIDQDGADVKGNLRFKNYEKDSSSGEVEGEYSGDTLKLAYTFQSEGTTSKREMRFLRSGNSLIMGIGDMQDKDGTLSFTKPLAVKYDKSLVLVKTECAD</sequence>
<evidence type="ECO:0000313" key="1">
    <source>
        <dbReference type="EMBL" id="NYA69328.1"/>
    </source>
</evidence>
<dbReference type="RefSeq" id="WP_176004151.1">
    <property type="nucleotide sequence ID" value="NZ_JABWMI010000001.1"/>
</dbReference>
<keyword evidence="2" id="KW-1185">Reference proteome</keyword>
<gene>
    <name evidence="1" type="ORF">HZF10_00235</name>
</gene>